<dbReference type="SUPFAM" id="SSF50978">
    <property type="entry name" value="WD40 repeat-like"/>
    <property type="match status" value="1"/>
</dbReference>
<dbReference type="Gene3D" id="1.20.1280.50">
    <property type="match status" value="1"/>
</dbReference>
<evidence type="ECO:0000259" key="4">
    <source>
        <dbReference type="Pfam" id="PF12937"/>
    </source>
</evidence>
<evidence type="ECO:0000313" key="6">
    <source>
        <dbReference type="Proteomes" id="UP001341281"/>
    </source>
</evidence>
<dbReference type="AlphaFoldDB" id="A0AAQ3PN80"/>
<dbReference type="InterPro" id="IPR001680">
    <property type="entry name" value="WD40_rpt"/>
</dbReference>
<feature type="region of interest" description="Disordered" evidence="3">
    <location>
        <begin position="1"/>
        <end position="30"/>
    </location>
</feature>
<evidence type="ECO:0000256" key="1">
    <source>
        <dbReference type="ARBA" id="ARBA00022574"/>
    </source>
</evidence>
<proteinExistence type="predicted"/>
<protein>
    <recommendedName>
        <fullName evidence="4">F-box domain-containing protein</fullName>
    </recommendedName>
</protein>
<evidence type="ECO:0000313" key="5">
    <source>
        <dbReference type="EMBL" id="WVZ53830.1"/>
    </source>
</evidence>
<evidence type="ECO:0000256" key="2">
    <source>
        <dbReference type="ARBA" id="ARBA00022737"/>
    </source>
</evidence>
<feature type="compositionally biased region" description="Low complexity" evidence="3">
    <location>
        <begin position="1"/>
        <end position="14"/>
    </location>
</feature>
<dbReference type="SMART" id="SM00320">
    <property type="entry name" value="WD40"/>
    <property type="match status" value="5"/>
</dbReference>
<dbReference type="InterPro" id="IPR042627">
    <property type="entry name" value="FBXW2"/>
</dbReference>
<dbReference type="Pfam" id="PF12937">
    <property type="entry name" value="F-box-like"/>
    <property type="match status" value="1"/>
</dbReference>
<keyword evidence="1" id="KW-0853">WD repeat</keyword>
<dbReference type="InterPro" id="IPR036047">
    <property type="entry name" value="F-box-like_dom_sf"/>
</dbReference>
<organism evidence="5 6">
    <name type="scientific">Paspalum notatum var. saurae</name>
    <dbReference type="NCBI Taxonomy" id="547442"/>
    <lineage>
        <taxon>Eukaryota</taxon>
        <taxon>Viridiplantae</taxon>
        <taxon>Streptophyta</taxon>
        <taxon>Embryophyta</taxon>
        <taxon>Tracheophyta</taxon>
        <taxon>Spermatophyta</taxon>
        <taxon>Magnoliopsida</taxon>
        <taxon>Liliopsida</taxon>
        <taxon>Poales</taxon>
        <taxon>Poaceae</taxon>
        <taxon>PACMAD clade</taxon>
        <taxon>Panicoideae</taxon>
        <taxon>Andropogonodae</taxon>
        <taxon>Paspaleae</taxon>
        <taxon>Paspalinae</taxon>
        <taxon>Paspalum</taxon>
    </lineage>
</organism>
<feature type="domain" description="F-box" evidence="4">
    <location>
        <begin position="35"/>
        <end position="75"/>
    </location>
</feature>
<dbReference type="InterPro" id="IPR036322">
    <property type="entry name" value="WD40_repeat_dom_sf"/>
</dbReference>
<sequence>MEASSSRGRSGSAALKRHRGVGAGPGSTAQSLNDDTLRLVFSRLDNHFDLARCSAVCSSWNRIIETAHLMRDLYRKRNPPARARSSSSGVSVKSYFEALAMDEHASSLSSGPSAVYQWNGHPMRATLCRMKRGSVFTGVGDKVLRLWSAESCKFMYEYNVPNAKTLVDFDFDENKIVGLTSSQICIWRRSEPRSIFQTGGASFNHGLCMSYADPEVVIGCEDGRVFVFDMYSRSCSSIYRLHSSPVTCLTITDDQLIVGGSTFGNVAIADQTSGQKLGVLKSAFAPLAIRSLSFSTNSHLIFAGSSAGYAHCWDIRTLRPLWEKRVSPNVIYSAHHLPGDTALLAVGGIDGVLRLICQRTGEIIRSIVVNADRPAETASRSRQHIEKKPVREVAPDAQVDNIPRRLRPQITSLSVGMKKIVTTHGENYIRIWKFLPKSS</sequence>
<dbReference type="Gene3D" id="2.130.10.10">
    <property type="entry name" value="YVTN repeat-like/Quinoprotein amine dehydrogenase"/>
    <property type="match status" value="1"/>
</dbReference>
<dbReference type="EMBL" id="CP144745">
    <property type="protein sequence ID" value="WVZ53830.1"/>
    <property type="molecule type" value="Genomic_DNA"/>
</dbReference>
<accession>A0AAQ3PN80</accession>
<dbReference type="PANTHER" id="PTHR44436">
    <property type="entry name" value="F-BOX/WD REPEAT-CONTAINING PROTEIN 2"/>
    <property type="match status" value="1"/>
</dbReference>
<dbReference type="Pfam" id="PF00400">
    <property type="entry name" value="WD40"/>
    <property type="match status" value="1"/>
</dbReference>
<dbReference type="Proteomes" id="UP001341281">
    <property type="component" value="Chromosome 01"/>
</dbReference>
<name>A0AAQ3PN80_PASNO</name>
<dbReference type="InterPro" id="IPR001810">
    <property type="entry name" value="F-box_dom"/>
</dbReference>
<evidence type="ECO:0000256" key="3">
    <source>
        <dbReference type="SAM" id="MobiDB-lite"/>
    </source>
</evidence>
<keyword evidence="6" id="KW-1185">Reference proteome</keyword>
<dbReference type="PANTHER" id="PTHR44436:SF1">
    <property type="entry name" value="F-BOX_WD REPEAT-CONTAINING PROTEIN 2"/>
    <property type="match status" value="1"/>
</dbReference>
<dbReference type="InterPro" id="IPR015943">
    <property type="entry name" value="WD40/YVTN_repeat-like_dom_sf"/>
</dbReference>
<dbReference type="SUPFAM" id="SSF81383">
    <property type="entry name" value="F-box domain"/>
    <property type="match status" value="1"/>
</dbReference>
<gene>
    <name evidence="5" type="ORF">U9M48_004720</name>
</gene>
<keyword evidence="2" id="KW-0677">Repeat</keyword>
<dbReference type="CDD" id="cd22159">
    <property type="entry name" value="F-box_AtTIR1-like"/>
    <property type="match status" value="1"/>
</dbReference>
<reference evidence="5 6" key="1">
    <citation type="submission" date="2024-02" db="EMBL/GenBank/DDBJ databases">
        <title>High-quality chromosome-scale genome assembly of Pensacola bahiagrass (Paspalum notatum Flugge var. saurae).</title>
        <authorList>
            <person name="Vega J.M."/>
            <person name="Podio M."/>
            <person name="Orjuela J."/>
            <person name="Siena L.A."/>
            <person name="Pessino S.C."/>
            <person name="Combes M.C."/>
            <person name="Mariac C."/>
            <person name="Albertini E."/>
            <person name="Pupilli F."/>
            <person name="Ortiz J.P.A."/>
            <person name="Leblanc O."/>
        </authorList>
    </citation>
    <scope>NUCLEOTIDE SEQUENCE [LARGE SCALE GENOMIC DNA]</scope>
    <source>
        <strain evidence="5">R1</strain>
        <tissue evidence="5">Leaf</tissue>
    </source>
</reference>